<comment type="caution">
    <text evidence="2">The sequence shown here is derived from an EMBL/GenBank/DDBJ whole genome shotgun (WGS) entry which is preliminary data.</text>
</comment>
<dbReference type="AlphaFoldDB" id="A0AAV2Z1Y1"/>
<dbReference type="Proteomes" id="UP001146120">
    <property type="component" value="Unassembled WGS sequence"/>
</dbReference>
<accession>A0AAV2Z1Y1</accession>
<protein>
    <recommendedName>
        <fullName evidence="1">Ndc10 domain-containing protein</fullName>
    </recommendedName>
</protein>
<dbReference type="SUPFAM" id="SSF56349">
    <property type="entry name" value="DNA breaking-rejoining enzymes"/>
    <property type="match status" value="1"/>
</dbReference>
<name>A0AAV2Z1Y1_9STRA</name>
<organism evidence="2 3">
    <name type="scientific">Lagenidium giganteum</name>
    <dbReference type="NCBI Taxonomy" id="4803"/>
    <lineage>
        <taxon>Eukaryota</taxon>
        <taxon>Sar</taxon>
        <taxon>Stramenopiles</taxon>
        <taxon>Oomycota</taxon>
        <taxon>Peronosporomycetes</taxon>
        <taxon>Pythiales</taxon>
        <taxon>Pythiaceae</taxon>
    </lineage>
</organism>
<proteinExistence type="predicted"/>
<dbReference type="InterPro" id="IPR011010">
    <property type="entry name" value="DNA_brk_join_enz"/>
</dbReference>
<dbReference type="Pfam" id="PF16787">
    <property type="entry name" value="NDC10_II"/>
    <property type="match status" value="1"/>
</dbReference>
<dbReference type="GO" id="GO:0003677">
    <property type="term" value="F:DNA binding"/>
    <property type="evidence" value="ECO:0007669"/>
    <property type="project" value="InterPro"/>
</dbReference>
<evidence type="ECO:0000259" key="1">
    <source>
        <dbReference type="Pfam" id="PF16787"/>
    </source>
</evidence>
<reference evidence="2" key="1">
    <citation type="submission" date="2022-11" db="EMBL/GenBank/DDBJ databases">
        <authorList>
            <person name="Morgan W.R."/>
            <person name="Tartar A."/>
        </authorList>
    </citation>
    <scope>NUCLEOTIDE SEQUENCE</scope>
    <source>
        <strain evidence="2">ARSEF 373</strain>
    </source>
</reference>
<dbReference type="InterPro" id="IPR031872">
    <property type="entry name" value="NDC10_II"/>
</dbReference>
<feature type="domain" description="Ndc10" evidence="1">
    <location>
        <begin position="153"/>
        <end position="282"/>
    </location>
</feature>
<gene>
    <name evidence="2" type="ORF">N0F65_005300</name>
</gene>
<sequence>MRLGLPSMLNHVNAIVDLYNSQVSMLAPGVAQPEHPRNRSVKQFLAIYRRDQDNRRKNERVDLGIGTVLDGYTMDQHRRLCQYLLKQNTIEGFRTRADHMIAVGMMLRGDERRNADLCDLYSLELDGSEGLTPAKAVILVSRQGKLNKCGRIEYGFPNVLRRDDWYDRKLFAGRNPLQPLSYHAHLNMLNKAFAAVGIASKKKTHVPRGSAVQKAENAGCEENQLRRAGRWNADAMNQAYLTNLPLQPLRACTGFNPTGGSYFLPRASLTPPSNCMSAIFPEAK</sequence>
<keyword evidence="3" id="KW-1185">Reference proteome</keyword>
<dbReference type="EMBL" id="DAKRPA010000084">
    <property type="protein sequence ID" value="DAZ99398.1"/>
    <property type="molecule type" value="Genomic_DNA"/>
</dbReference>
<dbReference type="Gene3D" id="1.10.443.20">
    <property type="entry name" value="Centromere DNA-binding protein complex CBF3 subunit, domain 2"/>
    <property type="match status" value="2"/>
</dbReference>
<dbReference type="InterPro" id="IPR038279">
    <property type="entry name" value="Ndc10_dom2_sf"/>
</dbReference>
<evidence type="ECO:0000313" key="2">
    <source>
        <dbReference type="EMBL" id="DAZ99398.1"/>
    </source>
</evidence>
<evidence type="ECO:0000313" key="3">
    <source>
        <dbReference type="Proteomes" id="UP001146120"/>
    </source>
</evidence>
<reference evidence="2" key="2">
    <citation type="journal article" date="2023" name="Microbiol Resour">
        <title>Decontamination and Annotation of the Draft Genome Sequence of the Oomycete Lagenidium giganteum ARSEF 373.</title>
        <authorList>
            <person name="Morgan W.R."/>
            <person name="Tartar A."/>
        </authorList>
    </citation>
    <scope>NUCLEOTIDE SEQUENCE</scope>
    <source>
        <strain evidence="2">ARSEF 373</strain>
    </source>
</reference>